<dbReference type="SUPFAM" id="SSF56801">
    <property type="entry name" value="Acetyl-CoA synthetase-like"/>
    <property type="match status" value="1"/>
</dbReference>
<feature type="domain" description="AMP-dependent synthetase/ligase" evidence="1">
    <location>
        <begin position="14"/>
        <end position="361"/>
    </location>
</feature>
<accession>A0ABS7QQT3</accession>
<dbReference type="Gene3D" id="3.30.300.30">
    <property type="match status" value="1"/>
</dbReference>
<dbReference type="PANTHER" id="PTHR45527">
    <property type="entry name" value="NONRIBOSOMAL PEPTIDE SYNTHETASE"/>
    <property type="match status" value="1"/>
</dbReference>
<dbReference type="NCBIfam" id="TIGR01733">
    <property type="entry name" value="AA-adenyl-dom"/>
    <property type="match status" value="1"/>
</dbReference>
<dbReference type="EMBL" id="JAINVZ010000004">
    <property type="protein sequence ID" value="MBY8884730.1"/>
    <property type="molecule type" value="Genomic_DNA"/>
</dbReference>
<dbReference type="Gene3D" id="3.40.50.12780">
    <property type="entry name" value="N-terminal domain of ligase-like"/>
    <property type="match status" value="1"/>
</dbReference>
<dbReference type="InterPro" id="IPR042099">
    <property type="entry name" value="ANL_N_sf"/>
</dbReference>
<protein>
    <submittedName>
        <fullName evidence="3">Amino acid adenylation domain-containing protein</fullName>
    </submittedName>
</protein>
<proteinExistence type="predicted"/>
<evidence type="ECO:0000259" key="1">
    <source>
        <dbReference type="Pfam" id="PF00501"/>
    </source>
</evidence>
<reference evidence="3 4" key="1">
    <citation type="submission" date="2021-08" db="EMBL/GenBank/DDBJ databases">
        <title>Streptomyces sp. PTM05 isolated from lichen.</title>
        <authorList>
            <person name="Somphong A."/>
            <person name="Phongsopitanun W."/>
            <person name="Tanasupawat S."/>
        </authorList>
    </citation>
    <scope>NUCLEOTIDE SEQUENCE [LARGE SCALE GENOMIC DNA]</scope>
    <source>
        <strain evidence="3 4">Ptm05</strain>
    </source>
</reference>
<dbReference type="InterPro" id="IPR045851">
    <property type="entry name" value="AMP-bd_C_sf"/>
</dbReference>
<dbReference type="Pfam" id="PF13193">
    <property type="entry name" value="AMP-binding_C"/>
    <property type="match status" value="1"/>
</dbReference>
<dbReference type="Proteomes" id="UP001198565">
    <property type="component" value="Unassembled WGS sequence"/>
</dbReference>
<dbReference type="InterPro" id="IPR025110">
    <property type="entry name" value="AMP-bd_C"/>
</dbReference>
<evidence type="ECO:0000313" key="3">
    <source>
        <dbReference type="EMBL" id="MBY8884730.1"/>
    </source>
</evidence>
<keyword evidence="4" id="KW-1185">Reference proteome</keyword>
<dbReference type="PROSITE" id="PS00455">
    <property type="entry name" value="AMP_BINDING"/>
    <property type="match status" value="1"/>
</dbReference>
<dbReference type="PANTHER" id="PTHR45527:SF1">
    <property type="entry name" value="FATTY ACID SYNTHASE"/>
    <property type="match status" value="1"/>
</dbReference>
<organism evidence="3 4">
    <name type="scientific">Streptantibioticus parmotrematis</name>
    <dbReference type="NCBI Taxonomy" id="2873249"/>
    <lineage>
        <taxon>Bacteria</taxon>
        <taxon>Bacillati</taxon>
        <taxon>Actinomycetota</taxon>
        <taxon>Actinomycetes</taxon>
        <taxon>Kitasatosporales</taxon>
        <taxon>Streptomycetaceae</taxon>
        <taxon>Streptantibioticus</taxon>
    </lineage>
</organism>
<dbReference type="Pfam" id="PF00501">
    <property type="entry name" value="AMP-binding"/>
    <property type="match status" value="1"/>
</dbReference>
<evidence type="ECO:0000259" key="2">
    <source>
        <dbReference type="Pfam" id="PF13193"/>
    </source>
</evidence>
<name>A0ABS7QQT3_9ACTN</name>
<gene>
    <name evidence="3" type="ORF">K7472_07710</name>
</gene>
<comment type="caution">
    <text evidence="3">The sequence shown here is derived from an EMBL/GenBank/DDBJ whole genome shotgun (WGS) entry which is preliminary data.</text>
</comment>
<dbReference type="InterPro" id="IPR010071">
    <property type="entry name" value="AA_adenyl_dom"/>
</dbReference>
<sequence>MQQLKHSTSLYAVFADQVTRRPDAVAITDGPLEISYRQLENAARAYRLRLAENGVRPGDLVGISLAKGWEVVAAILAVLSQGCGYVPLDPAYPADRLSFMVENSRVRVVIAHPDSSFLPQDTVLVTRAADDEIATEAPPERPHGTPAYVIYTSGSTGVPKGVTVEEASVLELFRSCSGGLFTFGPEDVWTLYFSYSFDFSVWEIWGALLFGGRLVVVPAHITARPATFLDFLARERVTVLNTVPSFFKYLPRAYERKPVPLALRYIVFGGEQLDRVSVRDWMRLRPGAETLVNMYGITETTVHTTFGALTAERVASDSGGTWIGEPLPHQRVVLLAPDGTEVPHGEPGEAYVSGLALARGYMGRPGLTAERFLEMTLDGDSTPRVWYRTGDLLRRLDDGTYEYLCRNDRQISLRGFRIELGEVEAVLREEVSVLDAVAVTEETAGGESLLIVYVTLADDRTPAEEHAVRLRAACQDQLPAHMVPNRVVVVSKMPLAPSGKLDRARLSTDMDLRMVQR</sequence>
<dbReference type="InterPro" id="IPR020845">
    <property type="entry name" value="AMP-binding_CS"/>
</dbReference>
<feature type="domain" description="AMP-binding enzyme C-terminal" evidence="2">
    <location>
        <begin position="422"/>
        <end position="500"/>
    </location>
</feature>
<dbReference type="InterPro" id="IPR000873">
    <property type="entry name" value="AMP-dep_synth/lig_dom"/>
</dbReference>
<dbReference type="RefSeq" id="WP_222975427.1">
    <property type="nucleotide sequence ID" value="NZ_JAINVZ010000004.1"/>
</dbReference>
<evidence type="ECO:0000313" key="4">
    <source>
        <dbReference type="Proteomes" id="UP001198565"/>
    </source>
</evidence>